<dbReference type="SUPFAM" id="SSF46785">
    <property type="entry name" value="Winged helix' DNA-binding domain"/>
    <property type="match status" value="1"/>
</dbReference>
<dbReference type="InterPro" id="IPR036388">
    <property type="entry name" value="WH-like_DNA-bd_sf"/>
</dbReference>
<dbReference type="AlphaFoldDB" id="A0AAE9YXS1"/>
<dbReference type="Gene3D" id="3.40.190.290">
    <property type="match status" value="1"/>
</dbReference>
<dbReference type="GO" id="GO:0000976">
    <property type="term" value="F:transcription cis-regulatory region binding"/>
    <property type="evidence" value="ECO:0007669"/>
    <property type="project" value="TreeGrafter"/>
</dbReference>
<evidence type="ECO:0000256" key="1">
    <source>
        <dbReference type="ARBA" id="ARBA00009437"/>
    </source>
</evidence>
<accession>A0AAE9YXS1</accession>
<reference evidence="6 7" key="1">
    <citation type="journal article" date="2015" name="Genome Announc.">
        <title>Draft Genome Sequences of Marine Isolates of Thalassomonas viridans and Thalassomonas actiniarum.</title>
        <authorList>
            <person name="Olonade I."/>
            <person name="van Zyl L.J."/>
            <person name="Trindade M."/>
        </authorList>
    </citation>
    <scope>NUCLEOTIDE SEQUENCE [LARGE SCALE GENOMIC DNA]</scope>
    <source>
        <strain evidence="6 7">XOM25</strain>
    </source>
</reference>
<keyword evidence="3" id="KW-0238">DNA-binding</keyword>
<evidence type="ECO:0000256" key="2">
    <source>
        <dbReference type="ARBA" id="ARBA00023015"/>
    </source>
</evidence>
<keyword evidence="2" id="KW-0805">Transcription regulation</keyword>
<sequence>MIDISDIHLVKVVTEVGSINRAAEVLHMSQPTLSKKISRLEHKIKMALFDRQSVGMVATEAARFLLREGEGLITQLHIIERQLELMANMVGGQIRIGVGPIVEQLFLPKVLLDFAESNYQFKVLFATESDDVLVNQLKTSQIDLAIGPFLAEEVPEDFVVVLEATEKLVMVVRTGHVIAKQAKVTLEDLKHYRFVSPSMPKKMGDKIKNFKKAGEIKPDIMCENYAMAKTVVANSDYITIGPESLFQTEIDNGTLVKVEFPLEVQWHCNCLAKPETLLMPAVKEVVKLFSQYMSPV</sequence>
<keyword evidence="4" id="KW-0804">Transcription</keyword>
<reference evidence="6 7" key="2">
    <citation type="journal article" date="2022" name="Mar. Drugs">
        <title>Bioassay-Guided Fractionation Leads to the Detection of Cholic Acid Generated by the Rare Thalassomonas sp.</title>
        <authorList>
            <person name="Pheiffer F."/>
            <person name="Schneider Y.K."/>
            <person name="Hansen E.H."/>
            <person name="Andersen J.H."/>
            <person name="Isaksson J."/>
            <person name="Busche T."/>
            <person name="R C."/>
            <person name="Kalinowski J."/>
            <person name="Zyl L.V."/>
            <person name="Trindade M."/>
        </authorList>
    </citation>
    <scope>NUCLEOTIDE SEQUENCE [LARGE SCALE GENOMIC DNA]</scope>
    <source>
        <strain evidence="6 7">XOM25</strain>
    </source>
</reference>
<feature type="domain" description="HTH lysR-type" evidence="5">
    <location>
        <begin position="2"/>
        <end position="59"/>
    </location>
</feature>
<comment type="similarity">
    <text evidence="1">Belongs to the LysR transcriptional regulatory family.</text>
</comment>
<dbReference type="Proteomes" id="UP000032352">
    <property type="component" value="Chromosome"/>
</dbReference>
<keyword evidence="7" id="KW-1185">Reference proteome</keyword>
<evidence type="ECO:0000313" key="7">
    <source>
        <dbReference type="Proteomes" id="UP000032352"/>
    </source>
</evidence>
<dbReference type="InterPro" id="IPR000847">
    <property type="entry name" value="LysR_HTH_N"/>
</dbReference>
<dbReference type="Pfam" id="PF03466">
    <property type="entry name" value="LysR_substrate"/>
    <property type="match status" value="1"/>
</dbReference>
<dbReference type="Pfam" id="PF00126">
    <property type="entry name" value="HTH_1"/>
    <property type="match status" value="1"/>
</dbReference>
<dbReference type="Gene3D" id="1.10.10.10">
    <property type="entry name" value="Winged helix-like DNA-binding domain superfamily/Winged helix DNA-binding domain"/>
    <property type="match status" value="1"/>
</dbReference>
<evidence type="ECO:0000259" key="5">
    <source>
        <dbReference type="PROSITE" id="PS50931"/>
    </source>
</evidence>
<dbReference type="PROSITE" id="PS50931">
    <property type="entry name" value="HTH_LYSR"/>
    <property type="match status" value="1"/>
</dbReference>
<evidence type="ECO:0000313" key="6">
    <source>
        <dbReference type="EMBL" id="WDE02950.1"/>
    </source>
</evidence>
<dbReference type="InterPro" id="IPR036390">
    <property type="entry name" value="WH_DNA-bd_sf"/>
</dbReference>
<gene>
    <name evidence="6" type="ORF">SG34_016030</name>
</gene>
<dbReference type="GO" id="GO:0003700">
    <property type="term" value="F:DNA-binding transcription factor activity"/>
    <property type="evidence" value="ECO:0007669"/>
    <property type="project" value="InterPro"/>
</dbReference>
<evidence type="ECO:0000256" key="4">
    <source>
        <dbReference type="ARBA" id="ARBA00023163"/>
    </source>
</evidence>
<dbReference type="InterPro" id="IPR005119">
    <property type="entry name" value="LysR_subst-bd"/>
</dbReference>
<dbReference type="EMBL" id="CP059733">
    <property type="protein sequence ID" value="WDE02950.1"/>
    <property type="molecule type" value="Genomic_DNA"/>
</dbReference>
<protein>
    <submittedName>
        <fullName evidence="6">LysR family transcriptional regulator</fullName>
    </submittedName>
</protein>
<dbReference type="PRINTS" id="PR00039">
    <property type="entry name" value="HTHLYSR"/>
</dbReference>
<evidence type="ECO:0000256" key="3">
    <source>
        <dbReference type="ARBA" id="ARBA00023125"/>
    </source>
</evidence>
<dbReference type="PANTHER" id="PTHR30126">
    <property type="entry name" value="HTH-TYPE TRANSCRIPTIONAL REGULATOR"/>
    <property type="match status" value="1"/>
</dbReference>
<dbReference type="SUPFAM" id="SSF53850">
    <property type="entry name" value="Periplasmic binding protein-like II"/>
    <property type="match status" value="1"/>
</dbReference>
<proteinExistence type="inferred from homology"/>
<dbReference type="KEGG" id="tvd:SG34_016030"/>
<dbReference type="PANTHER" id="PTHR30126:SF98">
    <property type="entry name" value="HTH-TYPE TRANSCRIPTIONAL ACTIVATOR BAUR"/>
    <property type="match status" value="1"/>
</dbReference>
<name>A0AAE9YXS1_9GAMM</name>
<organism evidence="6 7">
    <name type="scientific">Thalassomonas viridans</name>
    <dbReference type="NCBI Taxonomy" id="137584"/>
    <lineage>
        <taxon>Bacteria</taxon>
        <taxon>Pseudomonadati</taxon>
        <taxon>Pseudomonadota</taxon>
        <taxon>Gammaproteobacteria</taxon>
        <taxon>Alteromonadales</taxon>
        <taxon>Colwelliaceae</taxon>
        <taxon>Thalassomonas</taxon>
    </lineage>
</organism>
<dbReference type="RefSeq" id="WP_044841610.1">
    <property type="nucleotide sequence ID" value="NZ_CP059733.1"/>
</dbReference>